<dbReference type="AlphaFoldDB" id="A0A1I2MAG4"/>
<evidence type="ECO:0000313" key="3">
    <source>
        <dbReference type="Proteomes" id="UP000199645"/>
    </source>
</evidence>
<proteinExistence type="predicted"/>
<feature type="region of interest" description="Disordered" evidence="1">
    <location>
        <begin position="1"/>
        <end position="23"/>
    </location>
</feature>
<sequence length="257" mass="28056">MGNGSRPRLRSPTRHGNSRTITAEAAVPAGFSPDVVLTELNGGGQRAAAVQPSWLAPTDPRSCAVRRSAFMRGAPIRNGCGCPVFSHRLRCRSSRPCRSGSANRPAHHSRRVRRSSAGPERRSLLPGRRRSAAAARRSCSSTWRTAWTDGQRRLRGRRLPPSAACCPRTNPHRFDRSDVPSQDAALLLTASGFPEQEKGMCLRRMRPATYRVGLSGAGKRVGRTSQVATAANFSRAVMHPCWVITIWNGLPRASWSS</sequence>
<gene>
    <name evidence="2" type="ORF">SAMN05421541_12673</name>
</gene>
<feature type="compositionally biased region" description="Basic residues" evidence="1">
    <location>
        <begin position="7"/>
        <end position="17"/>
    </location>
</feature>
<evidence type="ECO:0000313" key="2">
    <source>
        <dbReference type="EMBL" id="SFF86527.1"/>
    </source>
</evidence>
<evidence type="ECO:0000256" key="1">
    <source>
        <dbReference type="SAM" id="MobiDB-lite"/>
    </source>
</evidence>
<protein>
    <submittedName>
        <fullName evidence="2">Uncharacterized protein</fullName>
    </submittedName>
</protein>
<dbReference type="EMBL" id="FONV01000026">
    <property type="protein sequence ID" value="SFF86527.1"/>
    <property type="molecule type" value="Genomic_DNA"/>
</dbReference>
<name>A0A1I2MAG4_9ACTN</name>
<organism evidence="2 3">
    <name type="scientific">Actinoplanes philippinensis</name>
    <dbReference type="NCBI Taxonomy" id="35752"/>
    <lineage>
        <taxon>Bacteria</taxon>
        <taxon>Bacillati</taxon>
        <taxon>Actinomycetota</taxon>
        <taxon>Actinomycetes</taxon>
        <taxon>Micromonosporales</taxon>
        <taxon>Micromonosporaceae</taxon>
        <taxon>Actinoplanes</taxon>
    </lineage>
</organism>
<dbReference type="Proteomes" id="UP000199645">
    <property type="component" value="Unassembled WGS sequence"/>
</dbReference>
<keyword evidence="3" id="KW-1185">Reference proteome</keyword>
<accession>A0A1I2MAG4</accession>
<feature type="region of interest" description="Disordered" evidence="1">
    <location>
        <begin position="93"/>
        <end position="137"/>
    </location>
</feature>
<reference evidence="2 3" key="1">
    <citation type="submission" date="2016-10" db="EMBL/GenBank/DDBJ databases">
        <authorList>
            <person name="de Groot N.N."/>
        </authorList>
    </citation>
    <scope>NUCLEOTIDE SEQUENCE [LARGE SCALE GENOMIC DNA]</scope>
    <source>
        <strain evidence="2 3">DSM 43019</strain>
    </source>
</reference>
<feature type="compositionally biased region" description="Basic residues" evidence="1">
    <location>
        <begin position="105"/>
        <end position="114"/>
    </location>
</feature>